<feature type="region of interest" description="Disordered" evidence="7">
    <location>
        <begin position="1"/>
        <end position="110"/>
    </location>
</feature>
<evidence type="ECO:0000256" key="3">
    <source>
        <dbReference type="ARBA" id="ARBA00022763"/>
    </source>
</evidence>
<evidence type="ECO:0000256" key="4">
    <source>
        <dbReference type="ARBA" id="ARBA00023125"/>
    </source>
</evidence>
<feature type="compositionally biased region" description="Low complexity" evidence="7">
    <location>
        <begin position="41"/>
        <end position="65"/>
    </location>
</feature>
<dbReference type="RefSeq" id="XP_058329863.1">
    <property type="nucleotide sequence ID" value="XM_058476973.1"/>
</dbReference>
<sequence length="209" mass="22740">MAGEPPAKRRQLPFKPPSRTASDSNTAKAGPSTDKGKSTNASKPAASRAPSSAAVASSSKATKPSNDTLASSSKRPNASKGRLATPSEFDSDSESEVEETFNTIRERPLSEEPDYILAEITSKKPDRDIESDKPLITKLLHHHFKNDKTRIAKDADAVVAKYVDTFVREAIARAALESRTNEKKGDRRADGFLEAEDLELLTPQLVMDF</sequence>
<dbReference type="PANTHER" id="PTHR28680:SF1">
    <property type="entry name" value="CENTROMERE PROTEIN X"/>
    <property type="match status" value="1"/>
</dbReference>
<name>A0A9W9NUG5_9EURO</name>
<dbReference type="GO" id="GO:0000712">
    <property type="term" value="P:resolution of meiotic recombination intermediates"/>
    <property type="evidence" value="ECO:0007669"/>
    <property type="project" value="TreeGrafter"/>
</dbReference>
<evidence type="ECO:0000313" key="9">
    <source>
        <dbReference type="Proteomes" id="UP001150941"/>
    </source>
</evidence>
<comment type="caution">
    <text evidence="8">The sequence shown here is derived from an EMBL/GenBank/DDBJ whole genome shotgun (WGS) entry which is preliminary data.</text>
</comment>
<comment type="similarity">
    <text evidence="2">Belongs to the CENP-X/MHF2 family.</text>
</comment>
<keyword evidence="6" id="KW-0539">Nucleus</keyword>
<dbReference type="OrthoDB" id="2500381at2759"/>
<evidence type="ECO:0000256" key="6">
    <source>
        <dbReference type="ARBA" id="ARBA00023242"/>
    </source>
</evidence>
<reference evidence="8" key="1">
    <citation type="submission" date="2022-11" db="EMBL/GenBank/DDBJ databases">
        <authorList>
            <person name="Petersen C."/>
        </authorList>
    </citation>
    <scope>NUCLEOTIDE SEQUENCE</scope>
    <source>
        <strain evidence="8">IBT 19713</strain>
    </source>
</reference>
<dbReference type="Pfam" id="PF09415">
    <property type="entry name" value="CENP-X"/>
    <property type="match status" value="1"/>
</dbReference>
<dbReference type="GO" id="GO:0071821">
    <property type="term" value="C:FANCM-MHF complex"/>
    <property type="evidence" value="ECO:0007669"/>
    <property type="project" value="TreeGrafter"/>
</dbReference>
<organism evidence="8 9">
    <name type="scientific">Penicillium chermesinum</name>
    <dbReference type="NCBI Taxonomy" id="63820"/>
    <lineage>
        <taxon>Eukaryota</taxon>
        <taxon>Fungi</taxon>
        <taxon>Dikarya</taxon>
        <taxon>Ascomycota</taxon>
        <taxon>Pezizomycotina</taxon>
        <taxon>Eurotiomycetes</taxon>
        <taxon>Eurotiomycetidae</taxon>
        <taxon>Eurotiales</taxon>
        <taxon>Aspergillaceae</taxon>
        <taxon>Penicillium</taxon>
    </lineage>
</organism>
<keyword evidence="9" id="KW-1185">Reference proteome</keyword>
<protein>
    <recommendedName>
        <fullName evidence="10">CENP-S associating centromere protein X-domain-containing protein</fullName>
    </recommendedName>
</protein>
<keyword evidence="5" id="KW-0234">DNA repair</keyword>
<dbReference type="InterPro" id="IPR018552">
    <property type="entry name" value="CENP-X"/>
</dbReference>
<dbReference type="Gene3D" id="1.20.5.4980">
    <property type="match status" value="1"/>
</dbReference>
<evidence type="ECO:0000256" key="1">
    <source>
        <dbReference type="ARBA" id="ARBA00004123"/>
    </source>
</evidence>
<evidence type="ECO:0000256" key="7">
    <source>
        <dbReference type="SAM" id="MobiDB-lite"/>
    </source>
</evidence>
<evidence type="ECO:0000256" key="5">
    <source>
        <dbReference type="ARBA" id="ARBA00023204"/>
    </source>
</evidence>
<dbReference type="Proteomes" id="UP001150941">
    <property type="component" value="Unassembled WGS sequence"/>
</dbReference>
<evidence type="ECO:0008006" key="10">
    <source>
        <dbReference type="Google" id="ProtNLM"/>
    </source>
</evidence>
<keyword evidence="3" id="KW-0227">DNA damage</keyword>
<dbReference type="AlphaFoldDB" id="A0A9W9NUG5"/>
<dbReference type="Gene3D" id="6.10.130.30">
    <property type="match status" value="1"/>
</dbReference>
<dbReference type="PANTHER" id="PTHR28680">
    <property type="entry name" value="CENTROMERE PROTEIN X"/>
    <property type="match status" value="1"/>
</dbReference>
<dbReference type="EMBL" id="JAPQKS010000005">
    <property type="protein sequence ID" value="KAJ5226452.1"/>
    <property type="molecule type" value="Genomic_DNA"/>
</dbReference>
<dbReference type="GO" id="GO:0031297">
    <property type="term" value="P:replication fork processing"/>
    <property type="evidence" value="ECO:0007669"/>
    <property type="project" value="TreeGrafter"/>
</dbReference>
<proteinExistence type="inferred from homology"/>
<evidence type="ECO:0000256" key="2">
    <source>
        <dbReference type="ARBA" id="ARBA00009359"/>
    </source>
</evidence>
<reference evidence="8" key="2">
    <citation type="journal article" date="2023" name="IMA Fungus">
        <title>Comparative genomic study of the Penicillium genus elucidates a diverse pangenome and 15 lateral gene transfer events.</title>
        <authorList>
            <person name="Petersen C."/>
            <person name="Sorensen T."/>
            <person name="Nielsen M.R."/>
            <person name="Sondergaard T.E."/>
            <person name="Sorensen J.L."/>
            <person name="Fitzpatrick D.A."/>
            <person name="Frisvad J.C."/>
            <person name="Nielsen K.L."/>
        </authorList>
    </citation>
    <scope>NUCLEOTIDE SEQUENCE</scope>
    <source>
        <strain evidence="8">IBT 19713</strain>
    </source>
</reference>
<evidence type="ECO:0000313" key="8">
    <source>
        <dbReference type="EMBL" id="KAJ5226452.1"/>
    </source>
</evidence>
<dbReference type="GO" id="GO:0006281">
    <property type="term" value="P:DNA repair"/>
    <property type="evidence" value="ECO:0007669"/>
    <property type="project" value="UniProtKB-KW"/>
</dbReference>
<dbReference type="CDD" id="cd22921">
    <property type="entry name" value="HFD_CENP-X"/>
    <property type="match status" value="1"/>
</dbReference>
<dbReference type="GO" id="GO:0003677">
    <property type="term" value="F:DNA binding"/>
    <property type="evidence" value="ECO:0007669"/>
    <property type="project" value="UniProtKB-KW"/>
</dbReference>
<feature type="compositionally biased region" description="Acidic residues" evidence="7">
    <location>
        <begin position="89"/>
        <end position="99"/>
    </location>
</feature>
<dbReference type="GO" id="GO:0051382">
    <property type="term" value="P:kinetochore assembly"/>
    <property type="evidence" value="ECO:0007669"/>
    <property type="project" value="InterPro"/>
</dbReference>
<accession>A0A9W9NUG5</accession>
<gene>
    <name evidence="8" type="ORF">N7468_007677</name>
</gene>
<keyword evidence="4" id="KW-0238">DNA-binding</keyword>
<dbReference type="GeneID" id="83204276"/>
<feature type="compositionally biased region" description="Polar residues" evidence="7">
    <location>
        <begin position="66"/>
        <end position="76"/>
    </location>
</feature>
<comment type="subcellular location">
    <subcellularLocation>
        <location evidence="1">Nucleus</location>
    </subcellularLocation>
</comment>